<name>A0ABT4AIV0_9BACT</name>
<dbReference type="SUPFAM" id="SSF160631">
    <property type="entry name" value="SMI1/KNR4-like"/>
    <property type="match status" value="1"/>
</dbReference>
<evidence type="ECO:0000313" key="2">
    <source>
        <dbReference type="Proteomes" id="UP001207654"/>
    </source>
</evidence>
<dbReference type="EMBL" id="JAPNKA010000001">
    <property type="protein sequence ID" value="MCY1081632.1"/>
    <property type="molecule type" value="Genomic_DNA"/>
</dbReference>
<organism evidence="1 2">
    <name type="scientific">Archangium lansingense</name>
    <dbReference type="NCBI Taxonomy" id="2995310"/>
    <lineage>
        <taxon>Bacteria</taxon>
        <taxon>Pseudomonadati</taxon>
        <taxon>Myxococcota</taxon>
        <taxon>Myxococcia</taxon>
        <taxon>Myxococcales</taxon>
        <taxon>Cystobacterineae</taxon>
        <taxon>Archangiaceae</taxon>
        <taxon>Archangium</taxon>
    </lineage>
</organism>
<comment type="caution">
    <text evidence="1">The sequence shown here is derived from an EMBL/GenBank/DDBJ whole genome shotgun (WGS) entry which is preliminary data.</text>
</comment>
<accession>A0ABT4AIV0</accession>
<proteinExistence type="predicted"/>
<keyword evidence="2" id="KW-1185">Reference proteome</keyword>
<protein>
    <submittedName>
        <fullName evidence="1">SMI1/KNR4 family protein</fullName>
    </submittedName>
</protein>
<reference evidence="1 2" key="1">
    <citation type="submission" date="2022-11" db="EMBL/GenBank/DDBJ databases">
        <title>Minimal conservation of predation-associated metabolite biosynthetic gene clusters underscores biosynthetic potential of Myxococcota including descriptions for ten novel species: Archangium lansinium sp. nov., Myxococcus landrumus sp. nov., Nannocystis bai.</title>
        <authorList>
            <person name="Ahearne A."/>
            <person name="Stevens C."/>
            <person name="Phillips K."/>
        </authorList>
    </citation>
    <scope>NUCLEOTIDE SEQUENCE [LARGE SCALE GENOMIC DNA]</scope>
    <source>
        <strain evidence="1 2">MIWBW</strain>
    </source>
</reference>
<dbReference type="InterPro" id="IPR037883">
    <property type="entry name" value="Knr4/Smi1-like_sf"/>
</dbReference>
<evidence type="ECO:0000313" key="1">
    <source>
        <dbReference type="EMBL" id="MCY1081632.1"/>
    </source>
</evidence>
<dbReference type="RefSeq" id="WP_267540223.1">
    <property type="nucleotide sequence ID" value="NZ_JAPNKA010000001.1"/>
</dbReference>
<sequence>MSAQEEIDLEFLEVEDLLLRTVPGLAEQWRGATPDEVEQLERIAGRPLPRFYRWFLSRMGQSMGPLAYPSQDFSARRVLDCYARKIVAPNPRFLLIGYESDEMMPLHAFYDLDAPARGDATVTARYARGGDDPIDRFETFHEMLSWSSLFRFQFEQMSQKCEGTLYREDADLLSLLAPVLSSLGFTQPLTTGRYCGLYERADAVMICGGTPRENLENVRTFLLGGSNAGVLRRILGEVAKESSLEVEVNTWTPALR</sequence>
<dbReference type="Proteomes" id="UP001207654">
    <property type="component" value="Unassembled WGS sequence"/>
</dbReference>
<gene>
    <name evidence="1" type="ORF">OV287_44995</name>
</gene>